<sequence length="220" mass="24635">MVELLIILCIAGIILIKLSDYKITIKKNSSDSESVDKEPQKKGKRVGRVGKSMPDLRQMMTLNDSSLESDNSVKKEHIFDLSKDESEPDPKDLVIDADPTETVVDDEEEDEIAAYTGGEVYTAGGMDYEVMMNTVGVINSKAATKEEEQEAGQVLYDNRDTELVDKMVSAKKELSVRITSLIGLRLQQHAEENPEYVESGLASHLNESDEYRNFKADDYF</sequence>
<name>A0A212IT47_9BACT</name>
<dbReference type="EMBL" id="FLUM01000001">
    <property type="protein sequence ID" value="SBV90394.1"/>
    <property type="molecule type" value="Genomic_DNA"/>
</dbReference>
<organism evidence="2">
    <name type="scientific">uncultured Dysgonomonas sp</name>
    <dbReference type="NCBI Taxonomy" id="206096"/>
    <lineage>
        <taxon>Bacteria</taxon>
        <taxon>Pseudomonadati</taxon>
        <taxon>Bacteroidota</taxon>
        <taxon>Bacteroidia</taxon>
        <taxon>Bacteroidales</taxon>
        <taxon>Dysgonomonadaceae</taxon>
        <taxon>Dysgonomonas</taxon>
        <taxon>environmental samples</taxon>
    </lineage>
</organism>
<dbReference type="RefSeq" id="WP_296937707.1">
    <property type="nucleotide sequence ID" value="NZ_LT599032.1"/>
</dbReference>
<dbReference type="AlphaFoldDB" id="A0A212IT47"/>
<evidence type="ECO:0000313" key="2">
    <source>
        <dbReference type="EMBL" id="SBV90394.1"/>
    </source>
</evidence>
<gene>
    <name evidence="2" type="ORF">KL86DYS1_10037</name>
</gene>
<reference evidence="2" key="1">
    <citation type="submission" date="2016-04" db="EMBL/GenBank/DDBJ databases">
        <authorList>
            <person name="Evans L.H."/>
            <person name="Alamgir A."/>
            <person name="Owens N."/>
            <person name="Weber N.D."/>
            <person name="Virtaneva K."/>
            <person name="Barbian K."/>
            <person name="Babar A."/>
            <person name="Rosenke K."/>
        </authorList>
    </citation>
    <scope>NUCLEOTIDE SEQUENCE</scope>
    <source>
        <strain evidence="2">86-1</strain>
    </source>
</reference>
<accession>A0A212IT47</accession>
<evidence type="ECO:0000256" key="1">
    <source>
        <dbReference type="SAM" id="MobiDB-lite"/>
    </source>
</evidence>
<evidence type="ECO:0008006" key="3">
    <source>
        <dbReference type="Google" id="ProtNLM"/>
    </source>
</evidence>
<proteinExistence type="predicted"/>
<feature type="compositionally biased region" description="Basic and acidic residues" evidence="1">
    <location>
        <begin position="28"/>
        <end position="41"/>
    </location>
</feature>
<protein>
    <recommendedName>
        <fullName evidence="3">Conjugal transfer protein TraD</fullName>
    </recommendedName>
</protein>
<feature type="region of interest" description="Disordered" evidence="1">
    <location>
        <begin position="28"/>
        <end position="57"/>
    </location>
</feature>